<organism evidence="5 6">
    <name type="scientific">Corallococcus exercitus</name>
    <dbReference type="NCBI Taxonomy" id="2316736"/>
    <lineage>
        <taxon>Bacteria</taxon>
        <taxon>Pseudomonadati</taxon>
        <taxon>Myxococcota</taxon>
        <taxon>Myxococcia</taxon>
        <taxon>Myxococcales</taxon>
        <taxon>Cystobacterineae</taxon>
        <taxon>Myxococcaceae</taxon>
        <taxon>Corallococcus</taxon>
    </lineage>
</organism>
<dbReference type="Pfam" id="PF01230">
    <property type="entry name" value="HIT"/>
    <property type="match status" value="1"/>
</dbReference>
<accession>A0A3A8H4I7</accession>
<dbReference type="Proteomes" id="UP000563426">
    <property type="component" value="Unassembled WGS sequence"/>
</dbReference>
<gene>
    <name evidence="5" type="ORF">HMI49_21085</name>
</gene>
<evidence type="ECO:0000256" key="2">
    <source>
        <dbReference type="PIRSR" id="PIRSR601310-3"/>
    </source>
</evidence>
<feature type="domain" description="HIT" evidence="4">
    <location>
        <begin position="7"/>
        <end position="116"/>
    </location>
</feature>
<dbReference type="InterPro" id="IPR001310">
    <property type="entry name" value="Histidine_triad_HIT"/>
</dbReference>
<dbReference type="InterPro" id="IPR011146">
    <property type="entry name" value="HIT-like"/>
</dbReference>
<dbReference type="PANTHER" id="PTHR23089">
    <property type="entry name" value="HISTIDINE TRIAD HIT PROTEIN"/>
    <property type="match status" value="1"/>
</dbReference>
<evidence type="ECO:0000259" key="4">
    <source>
        <dbReference type="PROSITE" id="PS51084"/>
    </source>
</evidence>
<dbReference type="Gene3D" id="3.30.428.10">
    <property type="entry name" value="HIT-like"/>
    <property type="match status" value="1"/>
</dbReference>
<dbReference type="PROSITE" id="PS00892">
    <property type="entry name" value="HIT_1"/>
    <property type="match status" value="1"/>
</dbReference>
<dbReference type="InterPro" id="IPR019808">
    <property type="entry name" value="Histidine_triad_CS"/>
</dbReference>
<evidence type="ECO:0000256" key="3">
    <source>
        <dbReference type="PROSITE-ProRule" id="PRU00464"/>
    </source>
</evidence>
<evidence type="ECO:0000256" key="1">
    <source>
        <dbReference type="PIRSR" id="PIRSR601310-1"/>
    </source>
</evidence>
<keyword evidence="6" id="KW-1185">Reference proteome</keyword>
<dbReference type="RefSeq" id="WP_120530001.1">
    <property type="nucleotide sequence ID" value="NZ_JABFJV010000124.1"/>
</dbReference>
<dbReference type="SUPFAM" id="SSF54197">
    <property type="entry name" value="HIT-like"/>
    <property type="match status" value="1"/>
</dbReference>
<dbReference type="PROSITE" id="PS51084">
    <property type="entry name" value="HIT_2"/>
    <property type="match status" value="1"/>
</dbReference>
<feature type="active site" description="Tele-AMP-histidine intermediate" evidence="1">
    <location>
        <position position="102"/>
    </location>
</feature>
<evidence type="ECO:0000313" key="6">
    <source>
        <dbReference type="Proteomes" id="UP000563426"/>
    </source>
</evidence>
<dbReference type="CDD" id="cd01276">
    <property type="entry name" value="PKCI_related"/>
    <property type="match status" value="1"/>
</dbReference>
<evidence type="ECO:0000313" key="5">
    <source>
        <dbReference type="EMBL" id="NOK35696.1"/>
    </source>
</evidence>
<proteinExistence type="predicted"/>
<protein>
    <submittedName>
        <fullName evidence="5">Histidine triad nucleotide-binding protein</fullName>
    </submittedName>
</protein>
<dbReference type="AlphaFoldDB" id="A0A3A8H4I7"/>
<dbReference type="PRINTS" id="PR00332">
    <property type="entry name" value="HISTRIAD"/>
</dbReference>
<sequence length="116" mass="13031">MPESDCLFCKIRDGLIPAKVVYQDEDCLAFEDINPQAPTHVLFIPRRHIPTVNDITAEDREVVGSLYIGAAKLARERGFADTGYRVVMNTQRDAGQTVFHIHLHLLAGRPLHWPPG</sequence>
<feature type="short sequence motif" description="Histidine triad motif" evidence="2 3">
    <location>
        <begin position="100"/>
        <end position="104"/>
    </location>
</feature>
<comment type="caution">
    <text evidence="5">The sequence shown here is derived from an EMBL/GenBank/DDBJ whole genome shotgun (WGS) entry which is preliminary data.</text>
</comment>
<dbReference type="EMBL" id="JABFJV010000124">
    <property type="protein sequence ID" value="NOK35696.1"/>
    <property type="molecule type" value="Genomic_DNA"/>
</dbReference>
<dbReference type="InterPro" id="IPR036265">
    <property type="entry name" value="HIT-like_sf"/>
</dbReference>
<dbReference type="OrthoDB" id="9784774at2"/>
<name>A0A3A8H4I7_9BACT</name>
<dbReference type="GO" id="GO:0003824">
    <property type="term" value="F:catalytic activity"/>
    <property type="evidence" value="ECO:0007669"/>
    <property type="project" value="InterPro"/>
</dbReference>
<reference evidence="5 6" key="1">
    <citation type="submission" date="2020-05" db="EMBL/GenBank/DDBJ databases">
        <authorList>
            <person name="Whitworth D."/>
        </authorList>
    </citation>
    <scope>NUCLEOTIDE SEQUENCE [LARGE SCALE GENOMIC DNA]</scope>
    <source>
        <strain evidence="5 6">AB043B</strain>
    </source>
</reference>